<evidence type="ECO:0000256" key="1">
    <source>
        <dbReference type="SAM" id="Phobius"/>
    </source>
</evidence>
<keyword evidence="1" id="KW-1133">Transmembrane helix</keyword>
<feature type="transmembrane region" description="Helical" evidence="1">
    <location>
        <begin position="119"/>
        <end position="138"/>
    </location>
</feature>
<keyword evidence="1" id="KW-0812">Transmembrane</keyword>
<reference evidence="2 3" key="1">
    <citation type="submission" date="2015-10" db="EMBL/GenBank/DDBJ databases">
        <title>Draft genome sequence of Salegentibacter salinarum KCTC 12975.</title>
        <authorList>
            <person name="Lin W."/>
            <person name="Zheng Q."/>
        </authorList>
    </citation>
    <scope>NUCLEOTIDE SEQUENCE [LARGE SCALE GENOMIC DNA]</scope>
    <source>
        <strain evidence="2 3">KCTC 12975</strain>
    </source>
</reference>
<sequence length="212" mass="25007">MYFFTEEASRWLRLAASTYFVIWSLSFQALNSRIQYVLLAFWMCDISVLFYENQFFNFLTFITRSLTFFLLISIVYPKIHGVKFRLSELLVGIAIIAINIYLLWELFYMVPEAHLYDYFVPAYLGFTILTMVLVGVAITCNNRYSSKASLYLLLATLFMALSDINFFIAFYLDISIFYYPDRFLHIFSLGLILLFWINPLETSMHNLGNREI</sequence>
<feature type="transmembrane region" description="Helical" evidence="1">
    <location>
        <begin position="183"/>
        <end position="200"/>
    </location>
</feature>
<gene>
    <name evidence="2" type="ORF">APR41_03150</name>
</gene>
<keyword evidence="3" id="KW-1185">Reference proteome</keyword>
<name>A0A2N0TY87_9FLAO</name>
<organism evidence="2 3">
    <name type="scientific">Salegentibacter salinarum</name>
    <dbReference type="NCBI Taxonomy" id="447422"/>
    <lineage>
        <taxon>Bacteria</taxon>
        <taxon>Pseudomonadati</taxon>
        <taxon>Bacteroidota</taxon>
        <taxon>Flavobacteriia</taxon>
        <taxon>Flavobacteriales</taxon>
        <taxon>Flavobacteriaceae</taxon>
        <taxon>Salegentibacter</taxon>
    </lineage>
</organism>
<dbReference type="AlphaFoldDB" id="A0A2N0TY87"/>
<dbReference type="Proteomes" id="UP000232673">
    <property type="component" value="Unassembled WGS sequence"/>
</dbReference>
<feature type="transmembrane region" description="Helical" evidence="1">
    <location>
        <begin position="150"/>
        <end position="171"/>
    </location>
</feature>
<dbReference type="EMBL" id="LKTS01000012">
    <property type="protein sequence ID" value="PKD19618.1"/>
    <property type="molecule type" value="Genomic_DNA"/>
</dbReference>
<evidence type="ECO:0000313" key="2">
    <source>
        <dbReference type="EMBL" id="PKD19618.1"/>
    </source>
</evidence>
<keyword evidence="1" id="KW-0472">Membrane</keyword>
<feature type="transmembrane region" description="Helical" evidence="1">
    <location>
        <begin position="20"/>
        <end position="43"/>
    </location>
</feature>
<protein>
    <submittedName>
        <fullName evidence="2">Uncharacterized protein</fullName>
    </submittedName>
</protein>
<comment type="caution">
    <text evidence="2">The sequence shown here is derived from an EMBL/GenBank/DDBJ whole genome shotgun (WGS) entry which is preliminary data.</text>
</comment>
<feature type="transmembrane region" description="Helical" evidence="1">
    <location>
        <begin position="89"/>
        <end position="107"/>
    </location>
</feature>
<proteinExistence type="predicted"/>
<feature type="transmembrane region" description="Helical" evidence="1">
    <location>
        <begin position="55"/>
        <end position="77"/>
    </location>
</feature>
<accession>A0A2N0TY87</accession>
<evidence type="ECO:0000313" key="3">
    <source>
        <dbReference type="Proteomes" id="UP000232673"/>
    </source>
</evidence>